<dbReference type="NCBIfam" id="NF005162">
    <property type="entry name" value="PRK06638.1-1"/>
    <property type="match status" value="1"/>
</dbReference>
<proteinExistence type="inferred from homology"/>
<dbReference type="Proteomes" id="UP000032679">
    <property type="component" value="Unassembled WGS sequence"/>
</dbReference>
<dbReference type="PANTHER" id="PTHR33269">
    <property type="entry name" value="NADH-UBIQUINONE OXIDOREDUCTASE CHAIN 6"/>
    <property type="match status" value="1"/>
</dbReference>
<dbReference type="InterPro" id="IPR001457">
    <property type="entry name" value="NADH_UbQ/plastoQ_OxRdtase_su6"/>
</dbReference>
<comment type="subunit">
    <text evidence="11">Composed of 13 different subunits. Subunits NuoA, H, J, K, L, M, N constitute the membrane sector of the complex.</text>
</comment>
<keyword evidence="9 13" id="KW-0520">NAD</keyword>
<evidence type="ECO:0000256" key="4">
    <source>
        <dbReference type="ARBA" id="ARBA00022475"/>
    </source>
</evidence>
<gene>
    <name evidence="14" type="ORF">Tasa_010_080</name>
</gene>
<evidence type="ECO:0000256" key="8">
    <source>
        <dbReference type="ARBA" id="ARBA00022989"/>
    </source>
</evidence>
<feature type="transmembrane region" description="Helical" evidence="13">
    <location>
        <begin position="6"/>
        <end position="23"/>
    </location>
</feature>
<dbReference type="OrthoDB" id="9795409at2"/>
<feature type="transmembrane region" description="Helical" evidence="13">
    <location>
        <begin position="136"/>
        <end position="159"/>
    </location>
</feature>
<dbReference type="STRING" id="1231623.Tasa_010_080"/>
<evidence type="ECO:0000256" key="3">
    <source>
        <dbReference type="ARBA" id="ARBA00019907"/>
    </source>
</evidence>
<evidence type="ECO:0000256" key="12">
    <source>
        <dbReference type="ARBA" id="ARBA00047712"/>
    </source>
</evidence>
<dbReference type="RefSeq" id="WP_048847582.1">
    <property type="nucleotide sequence ID" value="NZ_BALE01000010.1"/>
</dbReference>
<accession>A0A0D6MJS9</accession>
<keyword evidence="15" id="KW-1185">Reference proteome</keyword>
<dbReference type="Pfam" id="PF00499">
    <property type="entry name" value="Oxidored_q3"/>
    <property type="match status" value="1"/>
</dbReference>
<evidence type="ECO:0000256" key="1">
    <source>
        <dbReference type="ARBA" id="ARBA00004651"/>
    </source>
</evidence>
<dbReference type="EC" id="7.1.1.-" evidence="13"/>
<feature type="transmembrane region" description="Helical" evidence="13">
    <location>
        <begin position="58"/>
        <end position="78"/>
    </location>
</feature>
<reference evidence="14 15" key="1">
    <citation type="submission" date="2012-10" db="EMBL/GenBank/DDBJ databases">
        <title>Genome sequencing of Tanticharoenia sakaeratensis NBRC 103193.</title>
        <authorList>
            <person name="Azuma Y."/>
            <person name="Hadano H."/>
            <person name="Hirakawa H."/>
            <person name="Matsushita K."/>
        </authorList>
    </citation>
    <scope>NUCLEOTIDE SEQUENCE [LARGE SCALE GENOMIC DNA]</scope>
    <source>
        <strain evidence="14 15">NBRC 103193</strain>
    </source>
</reference>
<keyword evidence="6 13" id="KW-0874">Quinone</keyword>
<protein>
    <recommendedName>
        <fullName evidence="3 13">NADH-quinone oxidoreductase subunit J</fullName>
        <ecNumber evidence="13">7.1.1.-</ecNumber>
    </recommendedName>
</protein>
<organism evidence="14 15">
    <name type="scientific">Tanticharoenia sakaeratensis NBRC 103193</name>
    <dbReference type="NCBI Taxonomy" id="1231623"/>
    <lineage>
        <taxon>Bacteria</taxon>
        <taxon>Pseudomonadati</taxon>
        <taxon>Pseudomonadota</taxon>
        <taxon>Alphaproteobacteria</taxon>
        <taxon>Acetobacterales</taxon>
        <taxon>Acetobacteraceae</taxon>
        <taxon>Tanticharoenia</taxon>
    </lineage>
</organism>
<evidence type="ECO:0000313" key="15">
    <source>
        <dbReference type="Proteomes" id="UP000032679"/>
    </source>
</evidence>
<dbReference type="AlphaFoldDB" id="A0A0D6MJS9"/>
<evidence type="ECO:0000256" key="9">
    <source>
        <dbReference type="ARBA" id="ARBA00023027"/>
    </source>
</evidence>
<comment type="function">
    <text evidence="13">NDH-1 shuttles electrons from NADH, via FMN and iron-sulfur (Fe-S) centers, to quinones in the respiratory chain. Couples the redox reaction to proton translocation (for every two electrons transferred, four hydrogen ions are translocated across the cytoplasmic membrane), and thus conserves the redox energy in a proton gradient.</text>
</comment>
<dbReference type="GO" id="GO:0048038">
    <property type="term" value="F:quinone binding"/>
    <property type="evidence" value="ECO:0007669"/>
    <property type="project" value="UniProtKB-UniRule"/>
</dbReference>
<dbReference type="GO" id="GO:0005886">
    <property type="term" value="C:plasma membrane"/>
    <property type="evidence" value="ECO:0007669"/>
    <property type="project" value="UniProtKB-SubCell"/>
</dbReference>
<evidence type="ECO:0000256" key="13">
    <source>
        <dbReference type="RuleBase" id="RU004429"/>
    </source>
</evidence>
<dbReference type="GO" id="GO:0008137">
    <property type="term" value="F:NADH dehydrogenase (ubiquinone) activity"/>
    <property type="evidence" value="ECO:0007669"/>
    <property type="project" value="UniProtKB-UniRule"/>
</dbReference>
<keyword evidence="5 13" id="KW-0812">Transmembrane</keyword>
<comment type="catalytic activity">
    <reaction evidence="12 13">
        <text>a quinone + NADH + 5 H(+)(in) = a quinol + NAD(+) + 4 H(+)(out)</text>
        <dbReference type="Rhea" id="RHEA:57888"/>
        <dbReference type="ChEBI" id="CHEBI:15378"/>
        <dbReference type="ChEBI" id="CHEBI:24646"/>
        <dbReference type="ChEBI" id="CHEBI:57540"/>
        <dbReference type="ChEBI" id="CHEBI:57945"/>
        <dbReference type="ChEBI" id="CHEBI:132124"/>
    </reaction>
</comment>
<evidence type="ECO:0000256" key="2">
    <source>
        <dbReference type="ARBA" id="ARBA00005698"/>
    </source>
</evidence>
<dbReference type="InterPro" id="IPR042106">
    <property type="entry name" value="Nuo/plastoQ_OxRdtase_6_NuoJ"/>
</dbReference>
<keyword evidence="10 13" id="KW-0472">Membrane</keyword>
<evidence type="ECO:0000256" key="10">
    <source>
        <dbReference type="ARBA" id="ARBA00023136"/>
    </source>
</evidence>
<comment type="similarity">
    <text evidence="2 13">Belongs to the complex I subunit 6 family.</text>
</comment>
<comment type="subcellular location">
    <subcellularLocation>
        <location evidence="1 13">Cell membrane</location>
        <topology evidence="1 13">Multi-pass membrane protein</topology>
    </subcellularLocation>
</comment>
<feature type="transmembrane region" description="Helical" evidence="13">
    <location>
        <begin position="30"/>
        <end position="52"/>
    </location>
</feature>
<name>A0A0D6MJS9_9PROT</name>
<evidence type="ECO:0000256" key="5">
    <source>
        <dbReference type="ARBA" id="ARBA00022692"/>
    </source>
</evidence>
<sequence>MSVDFSVGLYGLIAIAATAMVITRARPVHALLYMVVALLALACLFDSLGAPFAAMLDVIVYAGAIMVLFVFVVMMINLGQPDETRERSWITPSNWFGPSVLAALLLTTLIFALGHGDAATGPNITEVGPTAVGMSLFGPYMLTVELASFLLLAGLVSAFHIGRALGEKR</sequence>
<keyword evidence="7" id="KW-1278">Translocase</keyword>
<dbReference type="Gene3D" id="1.20.120.1200">
    <property type="entry name" value="NADH-ubiquinone/plastoquinone oxidoreductase chain 6, subunit NuoJ"/>
    <property type="match status" value="1"/>
</dbReference>
<comment type="caution">
    <text evidence="14">The sequence shown here is derived from an EMBL/GenBank/DDBJ whole genome shotgun (WGS) entry which is preliminary data.</text>
</comment>
<dbReference type="PANTHER" id="PTHR33269:SF17">
    <property type="entry name" value="NADH-UBIQUINONE OXIDOREDUCTASE CHAIN 6"/>
    <property type="match status" value="1"/>
</dbReference>
<dbReference type="EMBL" id="BALE01000010">
    <property type="protein sequence ID" value="GAN53533.1"/>
    <property type="molecule type" value="Genomic_DNA"/>
</dbReference>
<evidence type="ECO:0000256" key="11">
    <source>
        <dbReference type="ARBA" id="ARBA00025811"/>
    </source>
</evidence>
<evidence type="ECO:0000313" key="14">
    <source>
        <dbReference type="EMBL" id="GAN53533.1"/>
    </source>
</evidence>
<keyword evidence="8 13" id="KW-1133">Transmembrane helix</keyword>
<evidence type="ECO:0000256" key="6">
    <source>
        <dbReference type="ARBA" id="ARBA00022719"/>
    </source>
</evidence>
<evidence type="ECO:0000256" key="7">
    <source>
        <dbReference type="ARBA" id="ARBA00022967"/>
    </source>
</evidence>
<dbReference type="FunFam" id="1.20.120.1200:FF:000001">
    <property type="entry name" value="NADH-quinone oxidoreductase subunit J"/>
    <property type="match status" value="1"/>
</dbReference>
<keyword evidence="4 13" id="KW-1003">Cell membrane</keyword>
<feature type="transmembrane region" description="Helical" evidence="13">
    <location>
        <begin position="99"/>
        <end position="116"/>
    </location>
</feature>